<dbReference type="HOGENOM" id="CLU_1483721_0_0_1"/>
<dbReference type="EMBL" id="AAZO01002458">
    <property type="status" value="NOT_ANNOTATED_CDS"/>
    <property type="molecule type" value="Genomic_DNA"/>
</dbReference>
<keyword evidence="3" id="KW-1185">Reference proteome</keyword>
<name>E0VHN9_PEDHC</name>
<dbReference type="CTD" id="8237468"/>
<protein>
    <submittedName>
        <fullName evidence="1 2">Uncharacterized protein</fullName>
    </submittedName>
</protein>
<dbReference type="GeneID" id="8237468"/>
<evidence type="ECO:0000313" key="2">
    <source>
        <dbReference type="EnsemblMetazoa" id="PHUM213820-PA"/>
    </source>
</evidence>
<accession>E0VHN9</accession>
<reference evidence="2" key="3">
    <citation type="submission" date="2020-05" db="UniProtKB">
        <authorList>
            <consortium name="EnsemblMetazoa"/>
        </authorList>
    </citation>
    <scope>IDENTIFICATION</scope>
    <source>
        <strain evidence="2">USDA</strain>
    </source>
</reference>
<reference evidence="1" key="2">
    <citation type="submission" date="2007-04" db="EMBL/GenBank/DDBJ databases">
        <title>The genome of the human body louse.</title>
        <authorList>
            <consortium name="The Human Body Louse Genome Consortium"/>
            <person name="Kirkness E."/>
            <person name="Walenz B."/>
            <person name="Hass B."/>
            <person name="Bruggner R."/>
            <person name="Strausberg R."/>
        </authorList>
    </citation>
    <scope>NUCLEOTIDE SEQUENCE</scope>
    <source>
        <strain evidence="1">USDA</strain>
    </source>
</reference>
<gene>
    <name evidence="2" type="primary">8237468</name>
    <name evidence="1" type="ORF">Phum_PHUM213820</name>
</gene>
<dbReference type="KEGG" id="phu:Phum_PHUM213820"/>
<dbReference type="InParanoid" id="E0VHN9"/>
<dbReference type="VEuPathDB" id="VectorBase:PHUM213820"/>
<dbReference type="AlphaFoldDB" id="E0VHN9"/>
<dbReference type="EnsemblMetazoa" id="PHUM213820-RA">
    <property type="protein sequence ID" value="PHUM213820-PA"/>
    <property type="gene ID" value="PHUM213820"/>
</dbReference>
<organism>
    <name type="scientific">Pediculus humanus subsp. corporis</name>
    <name type="common">Body louse</name>
    <dbReference type="NCBI Taxonomy" id="121224"/>
    <lineage>
        <taxon>Eukaryota</taxon>
        <taxon>Metazoa</taxon>
        <taxon>Ecdysozoa</taxon>
        <taxon>Arthropoda</taxon>
        <taxon>Hexapoda</taxon>
        <taxon>Insecta</taxon>
        <taxon>Pterygota</taxon>
        <taxon>Neoptera</taxon>
        <taxon>Paraneoptera</taxon>
        <taxon>Psocodea</taxon>
        <taxon>Troctomorpha</taxon>
        <taxon>Phthiraptera</taxon>
        <taxon>Anoplura</taxon>
        <taxon>Pediculidae</taxon>
        <taxon>Pediculus</taxon>
    </lineage>
</organism>
<evidence type="ECO:0000313" key="1">
    <source>
        <dbReference type="EMBL" id="EEB12925.1"/>
    </source>
</evidence>
<proteinExistence type="predicted"/>
<evidence type="ECO:0000313" key="3">
    <source>
        <dbReference type="Proteomes" id="UP000009046"/>
    </source>
</evidence>
<dbReference type="EMBL" id="DS235171">
    <property type="protein sequence ID" value="EEB12925.1"/>
    <property type="molecule type" value="Genomic_DNA"/>
</dbReference>
<sequence>MMTKMIPKIVRHYNYYSDYCKISCEYDKIDYFIDTYDLKKKYSTILKTSPCVFCLGSLYDGGYLHDLHEKIPFIKKQSEEYGDDVSMRIGMRSRITVHKKCYDDYIDRSKHKDIILKNSNSEDFSNCSVKTVISEDEIIQEPPKIKPFFCLKKFKPPQLDPVISFIKFHKRYFKYVDNDQNT</sequence>
<reference evidence="1" key="1">
    <citation type="submission" date="2007-04" db="EMBL/GenBank/DDBJ databases">
        <title>Annotation of Pediculus humanus corporis strain USDA.</title>
        <authorList>
            <person name="Kirkness E."/>
            <person name="Hannick L."/>
            <person name="Hass B."/>
            <person name="Bruggner R."/>
            <person name="Lawson D."/>
            <person name="Bidwell S."/>
            <person name="Joardar V."/>
            <person name="Caler E."/>
            <person name="Walenz B."/>
            <person name="Inman J."/>
            <person name="Schobel S."/>
            <person name="Galinsky K."/>
            <person name="Amedeo P."/>
            <person name="Strausberg R."/>
        </authorList>
    </citation>
    <scope>NUCLEOTIDE SEQUENCE</scope>
    <source>
        <strain evidence="1">USDA</strain>
    </source>
</reference>
<dbReference type="RefSeq" id="XP_002425663.1">
    <property type="nucleotide sequence ID" value="XM_002425618.1"/>
</dbReference>
<dbReference type="Proteomes" id="UP000009046">
    <property type="component" value="Unassembled WGS sequence"/>
</dbReference>